<dbReference type="AlphaFoldDB" id="A0A975FIM0"/>
<protein>
    <submittedName>
        <fullName evidence="1">Uncharacterized protein</fullName>
    </submittedName>
</protein>
<proteinExistence type="predicted"/>
<accession>A0A975FIM0</accession>
<dbReference type="KEGG" id="pluf:LFWB_1410"/>
<reference evidence="1" key="1">
    <citation type="submission" date="2020-06" db="EMBL/GenBank/DDBJ databases">
        <title>Complete genome sequence of Candidatus Phytoplasma luffae NCHU2019.</title>
        <authorList>
            <person name="Cho S.-T."/>
            <person name="Tan C.-M."/>
            <person name="Li J.-R."/>
            <person name="Chien Y.-Y."/>
            <person name="Chiu Y.-C."/>
            <person name="Yang J.-Y."/>
            <person name="Kuo C.-H."/>
        </authorList>
    </citation>
    <scope>NUCLEOTIDE SEQUENCE</scope>
    <source>
        <strain evidence="1">NCHU2019</strain>
    </source>
</reference>
<dbReference type="EMBL" id="CP054393">
    <property type="protein sequence ID" value="QTX02711.1"/>
    <property type="molecule type" value="Genomic_DNA"/>
</dbReference>
<gene>
    <name evidence="1" type="ORF">LFWB_1410</name>
</gene>
<evidence type="ECO:0000313" key="1">
    <source>
        <dbReference type="EMBL" id="QTX02711.1"/>
    </source>
</evidence>
<dbReference type="Proteomes" id="UP000672038">
    <property type="component" value="Chromosome"/>
</dbReference>
<evidence type="ECO:0000313" key="2">
    <source>
        <dbReference type="Proteomes" id="UP000672038"/>
    </source>
</evidence>
<name>A0A975FIM0_LOWBP</name>
<organism evidence="1 2">
    <name type="scientific">Loofah witches'-broom phytoplasma</name>
    <dbReference type="NCBI Taxonomy" id="35773"/>
    <lineage>
        <taxon>Bacteria</taxon>
        <taxon>Bacillati</taxon>
        <taxon>Mycoplasmatota</taxon>
        <taxon>Mollicutes</taxon>
        <taxon>Acholeplasmatales</taxon>
        <taxon>Acholeplasmataceae</taxon>
        <taxon>Candidatus Phytoplasma</taxon>
        <taxon>16SrVIII (Loofah witches'-broom group)</taxon>
    </lineage>
</organism>
<keyword evidence="2" id="KW-1185">Reference proteome</keyword>
<sequence length="109" mass="13111">MFIQNENEAHLSLFLSFKDATTTLISREVNKKNIKTLFLYLEPVLFFYNFTKMLRNKYFLLDFLNYIFVNINDKKIILLKKIINIFENVFLLSPYSIDEVLITLFGYYV</sequence>